<protein>
    <submittedName>
        <fullName evidence="1">Uncharacterized protein</fullName>
    </submittedName>
</protein>
<proteinExistence type="predicted"/>
<reference evidence="1" key="1">
    <citation type="submission" date="2019-10" db="EMBL/GenBank/DDBJ databases">
        <authorList>
            <consortium name="DOE Joint Genome Institute"/>
            <person name="Kuo A."/>
            <person name="Miyauchi S."/>
            <person name="Kiss E."/>
            <person name="Drula E."/>
            <person name="Kohler A."/>
            <person name="Sanchez-Garcia M."/>
            <person name="Andreopoulos B."/>
            <person name="Barry K.W."/>
            <person name="Bonito G."/>
            <person name="Buee M."/>
            <person name="Carver A."/>
            <person name="Chen C."/>
            <person name="Cichocki N."/>
            <person name="Clum A."/>
            <person name="Culley D."/>
            <person name="Crous P.W."/>
            <person name="Fauchery L."/>
            <person name="Girlanda M."/>
            <person name="Hayes R."/>
            <person name="Keri Z."/>
            <person name="LaButti K."/>
            <person name="Lipzen A."/>
            <person name="Lombard V."/>
            <person name="Magnuson J."/>
            <person name="Maillard F."/>
            <person name="Morin E."/>
            <person name="Murat C."/>
            <person name="Nolan M."/>
            <person name="Ohm R."/>
            <person name="Pangilinan J."/>
            <person name="Pereira M."/>
            <person name="Perotto S."/>
            <person name="Peter M."/>
            <person name="Riley R."/>
            <person name="Sitrit Y."/>
            <person name="Stielow B."/>
            <person name="Szollosi G."/>
            <person name="Zifcakova L."/>
            <person name="Stursova M."/>
            <person name="Spatafora J.W."/>
            <person name="Tedersoo L."/>
            <person name="Vaario L.-M."/>
            <person name="Yamada A."/>
            <person name="Yan M."/>
            <person name="Wang P."/>
            <person name="Xu J."/>
            <person name="Bruns T."/>
            <person name="Baldrian P."/>
            <person name="Vilgalys R."/>
            <person name="Henrissat B."/>
            <person name="Grigoriev I.V."/>
            <person name="Hibbett D."/>
            <person name="Nagy L.G."/>
            <person name="Martin F.M."/>
        </authorList>
    </citation>
    <scope>NUCLEOTIDE SEQUENCE</scope>
    <source>
        <strain evidence="1">BED1</strain>
    </source>
</reference>
<reference evidence="1" key="2">
    <citation type="journal article" date="2020" name="Nat. Commun.">
        <title>Large-scale genome sequencing of mycorrhizal fungi provides insights into the early evolution of symbiotic traits.</title>
        <authorList>
            <person name="Miyauchi S."/>
            <person name="Kiss E."/>
            <person name="Kuo A."/>
            <person name="Drula E."/>
            <person name="Kohler A."/>
            <person name="Sanchez-Garcia M."/>
            <person name="Morin E."/>
            <person name="Andreopoulos B."/>
            <person name="Barry K.W."/>
            <person name="Bonito G."/>
            <person name="Buee M."/>
            <person name="Carver A."/>
            <person name="Chen C."/>
            <person name="Cichocki N."/>
            <person name="Clum A."/>
            <person name="Culley D."/>
            <person name="Crous P.W."/>
            <person name="Fauchery L."/>
            <person name="Girlanda M."/>
            <person name="Hayes R.D."/>
            <person name="Keri Z."/>
            <person name="LaButti K."/>
            <person name="Lipzen A."/>
            <person name="Lombard V."/>
            <person name="Magnuson J."/>
            <person name="Maillard F."/>
            <person name="Murat C."/>
            <person name="Nolan M."/>
            <person name="Ohm R.A."/>
            <person name="Pangilinan J."/>
            <person name="Pereira M.F."/>
            <person name="Perotto S."/>
            <person name="Peter M."/>
            <person name="Pfister S."/>
            <person name="Riley R."/>
            <person name="Sitrit Y."/>
            <person name="Stielow J.B."/>
            <person name="Szollosi G."/>
            <person name="Zifcakova L."/>
            <person name="Stursova M."/>
            <person name="Spatafora J.W."/>
            <person name="Tedersoo L."/>
            <person name="Vaario L.M."/>
            <person name="Yamada A."/>
            <person name="Yan M."/>
            <person name="Wang P."/>
            <person name="Xu J."/>
            <person name="Bruns T."/>
            <person name="Baldrian P."/>
            <person name="Vilgalys R."/>
            <person name="Dunand C."/>
            <person name="Henrissat B."/>
            <person name="Grigoriev I.V."/>
            <person name="Hibbett D."/>
            <person name="Nagy L.G."/>
            <person name="Martin F.M."/>
        </authorList>
    </citation>
    <scope>NUCLEOTIDE SEQUENCE</scope>
    <source>
        <strain evidence="1">BED1</strain>
    </source>
</reference>
<evidence type="ECO:0000313" key="2">
    <source>
        <dbReference type="Proteomes" id="UP001194468"/>
    </source>
</evidence>
<sequence>ALITLYSLPDQLLLHESSGTFISCTKMGEDYLLVINITTIKTVVAMIPHTLTLLSGAVESRYFLVEKSGMELARFGEEDIQPDNND</sequence>
<dbReference type="Proteomes" id="UP001194468">
    <property type="component" value="Unassembled WGS sequence"/>
</dbReference>
<feature type="non-terminal residue" evidence="1">
    <location>
        <position position="1"/>
    </location>
</feature>
<organism evidence="1 2">
    <name type="scientific">Boletus edulis BED1</name>
    <dbReference type="NCBI Taxonomy" id="1328754"/>
    <lineage>
        <taxon>Eukaryota</taxon>
        <taxon>Fungi</taxon>
        <taxon>Dikarya</taxon>
        <taxon>Basidiomycota</taxon>
        <taxon>Agaricomycotina</taxon>
        <taxon>Agaricomycetes</taxon>
        <taxon>Agaricomycetidae</taxon>
        <taxon>Boletales</taxon>
        <taxon>Boletineae</taxon>
        <taxon>Boletaceae</taxon>
        <taxon>Boletoideae</taxon>
        <taxon>Boletus</taxon>
    </lineage>
</organism>
<accession>A0AAD4BJR5</accession>
<dbReference type="AlphaFoldDB" id="A0AAD4BJR5"/>
<gene>
    <name evidence="1" type="ORF">L210DRAFT_3414882</name>
</gene>
<comment type="caution">
    <text evidence="1">The sequence shown here is derived from an EMBL/GenBank/DDBJ whole genome shotgun (WGS) entry which is preliminary data.</text>
</comment>
<evidence type="ECO:0000313" key="1">
    <source>
        <dbReference type="EMBL" id="KAF8432024.1"/>
    </source>
</evidence>
<dbReference type="EMBL" id="WHUW01000044">
    <property type="protein sequence ID" value="KAF8432024.1"/>
    <property type="molecule type" value="Genomic_DNA"/>
</dbReference>
<keyword evidence="2" id="KW-1185">Reference proteome</keyword>
<name>A0AAD4BJR5_BOLED</name>